<accession>A0A418WBZ5</accession>
<dbReference type="Proteomes" id="UP000284605">
    <property type="component" value="Unassembled WGS sequence"/>
</dbReference>
<dbReference type="InterPro" id="IPR000182">
    <property type="entry name" value="GNAT_dom"/>
</dbReference>
<evidence type="ECO:0000313" key="5">
    <source>
        <dbReference type="Proteomes" id="UP000284605"/>
    </source>
</evidence>
<dbReference type="EMBL" id="QYUK01000011">
    <property type="protein sequence ID" value="RJF87529.1"/>
    <property type="molecule type" value="Genomic_DNA"/>
</dbReference>
<dbReference type="PANTHER" id="PTHR43877:SF1">
    <property type="entry name" value="ACETYLTRANSFERASE"/>
    <property type="match status" value="1"/>
</dbReference>
<keyword evidence="2" id="KW-0012">Acyltransferase</keyword>
<keyword evidence="5" id="KW-1185">Reference proteome</keyword>
<dbReference type="PANTHER" id="PTHR43877">
    <property type="entry name" value="AMINOALKYLPHOSPHONATE N-ACETYLTRANSFERASE-RELATED-RELATED"/>
    <property type="match status" value="1"/>
</dbReference>
<dbReference type="CDD" id="cd04301">
    <property type="entry name" value="NAT_SF"/>
    <property type="match status" value="1"/>
</dbReference>
<comment type="caution">
    <text evidence="4">The sequence shown here is derived from an EMBL/GenBank/DDBJ whole genome shotgun (WGS) entry which is preliminary data.</text>
</comment>
<organism evidence="4 5">
    <name type="scientific">Oleomonas cavernae</name>
    <dbReference type="NCBI Taxonomy" id="2320859"/>
    <lineage>
        <taxon>Bacteria</taxon>
        <taxon>Pseudomonadati</taxon>
        <taxon>Pseudomonadota</taxon>
        <taxon>Alphaproteobacteria</taxon>
        <taxon>Acetobacterales</taxon>
        <taxon>Acetobacteraceae</taxon>
        <taxon>Oleomonas</taxon>
    </lineage>
</organism>
<dbReference type="Pfam" id="PF00583">
    <property type="entry name" value="Acetyltransf_1"/>
    <property type="match status" value="1"/>
</dbReference>
<dbReference type="OrthoDB" id="3389160at2"/>
<dbReference type="SUPFAM" id="SSF55729">
    <property type="entry name" value="Acyl-CoA N-acyltransferases (Nat)"/>
    <property type="match status" value="1"/>
</dbReference>
<dbReference type="InterPro" id="IPR016181">
    <property type="entry name" value="Acyl_CoA_acyltransferase"/>
</dbReference>
<proteinExistence type="predicted"/>
<evidence type="ECO:0000256" key="1">
    <source>
        <dbReference type="ARBA" id="ARBA00022679"/>
    </source>
</evidence>
<name>A0A418WBZ5_9PROT</name>
<dbReference type="GO" id="GO:0016747">
    <property type="term" value="F:acyltransferase activity, transferring groups other than amino-acyl groups"/>
    <property type="evidence" value="ECO:0007669"/>
    <property type="project" value="InterPro"/>
</dbReference>
<dbReference type="AlphaFoldDB" id="A0A418WBZ5"/>
<feature type="domain" description="N-acetyltransferase" evidence="3">
    <location>
        <begin position="15"/>
        <end position="185"/>
    </location>
</feature>
<keyword evidence="1 4" id="KW-0808">Transferase</keyword>
<dbReference type="Gene3D" id="3.40.630.30">
    <property type="match status" value="1"/>
</dbReference>
<sequence length="193" mass="20799">MACQFAAGYASSRMIAIRTLDAAESWAAIPALADLLVEAVDAGASVSFMAPLDFGEAVGFWTEIAGSVDIGRRILIVAEQDKRLVGMVYLDLIPVPNQSHRAEIAMLIVALEVRRHGVGKRLMVAAEAAAVAAGRSLLTLDTRAGDKGERLYRAMGWTEIGRVPRYARASNGKLEDTVFFYKELAVAKEMAAE</sequence>
<dbReference type="PROSITE" id="PS51186">
    <property type="entry name" value="GNAT"/>
    <property type="match status" value="1"/>
</dbReference>
<reference evidence="4 5" key="1">
    <citation type="submission" date="2018-09" db="EMBL/GenBank/DDBJ databases">
        <authorList>
            <person name="Zhu H."/>
        </authorList>
    </citation>
    <scope>NUCLEOTIDE SEQUENCE [LARGE SCALE GENOMIC DNA]</scope>
    <source>
        <strain evidence="4 5">K1W22B-8</strain>
    </source>
</reference>
<protein>
    <submittedName>
        <fullName evidence="4">GNAT family N-acetyltransferase</fullName>
    </submittedName>
</protein>
<dbReference type="InterPro" id="IPR050832">
    <property type="entry name" value="Bact_Acetyltransf"/>
</dbReference>
<evidence type="ECO:0000259" key="3">
    <source>
        <dbReference type="PROSITE" id="PS51186"/>
    </source>
</evidence>
<gene>
    <name evidence="4" type="ORF">D3874_11275</name>
</gene>
<evidence type="ECO:0000313" key="4">
    <source>
        <dbReference type="EMBL" id="RJF87529.1"/>
    </source>
</evidence>
<evidence type="ECO:0000256" key="2">
    <source>
        <dbReference type="ARBA" id="ARBA00023315"/>
    </source>
</evidence>